<comment type="caution">
    <text evidence="2">The sequence shown here is derived from an EMBL/GenBank/DDBJ whole genome shotgun (WGS) entry which is preliminary data.</text>
</comment>
<dbReference type="Proteomes" id="UP000824120">
    <property type="component" value="Chromosome 12"/>
</dbReference>
<feature type="compositionally biased region" description="Polar residues" evidence="1">
    <location>
        <begin position="56"/>
        <end position="66"/>
    </location>
</feature>
<proteinExistence type="predicted"/>
<dbReference type="EMBL" id="JACXVP010000012">
    <property type="protein sequence ID" value="KAG5571060.1"/>
    <property type="molecule type" value="Genomic_DNA"/>
</dbReference>
<sequence length="73" mass="8610">MERNNIIIDLLSFKQSEEEVVLPTTSVDRAQKQQIHKEHDIDHDLPNKKEVKKSPYQPTSLDQPFKTTRDSHR</sequence>
<feature type="region of interest" description="Disordered" evidence="1">
    <location>
        <begin position="25"/>
        <end position="73"/>
    </location>
</feature>
<reference evidence="2 3" key="1">
    <citation type="submission" date="2020-09" db="EMBL/GenBank/DDBJ databases">
        <title>De no assembly of potato wild relative species, Solanum commersonii.</title>
        <authorList>
            <person name="Cho K."/>
        </authorList>
    </citation>
    <scope>NUCLEOTIDE SEQUENCE [LARGE SCALE GENOMIC DNA]</scope>
    <source>
        <strain evidence="2">LZ3.2</strain>
        <tissue evidence="2">Leaf</tissue>
    </source>
</reference>
<evidence type="ECO:0000313" key="3">
    <source>
        <dbReference type="Proteomes" id="UP000824120"/>
    </source>
</evidence>
<gene>
    <name evidence="2" type="ORF">H5410_060826</name>
</gene>
<evidence type="ECO:0000256" key="1">
    <source>
        <dbReference type="SAM" id="MobiDB-lite"/>
    </source>
</evidence>
<dbReference type="AlphaFoldDB" id="A0A9J5W764"/>
<feature type="compositionally biased region" description="Basic and acidic residues" evidence="1">
    <location>
        <begin position="29"/>
        <end position="53"/>
    </location>
</feature>
<organism evidence="2 3">
    <name type="scientific">Solanum commersonii</name>
    <name type="common">Commerson's wild potato</name>
    <name type="synonym">Commerson's nightshade</name>
    <dbReference type="NCBI Taxonomy" id="4109"/>
    <lineage>
        <taxon>Eukaryota</taxon>
        <taxon>Viridiplantae</taxon>
        <taxon>Streptophyta</taxon>
        <taxon>Embryophyta</taxon>
        <taxon>Tracheophyta</taxon>
        <taxon>Spermatophyta</taxon>
        <taxon>Magnoliopsida</taxon>
        <taxon>eudicotyledons</taxon>
        <taxon>Gunneridae</taxon>
        <taxon>Pentapetalae</taxon>
        <taxon>asterids</taxon>
        <taxon>lamiids</taxon>
        <taxon>Solanales</taxon>
        <taxon>Solanaceae</taxon>
        <taxon>Solanoideae</taxon>
        <taxon>Solaneae</taxon>
        <taxon>Solanum</taxon>
    </lineage>
</organism>
<name>A0A9J5W764_SOLCO</name>
<accession>A0A9J5W764</accession>
<protein>
    <submittedName>
        <fullName evidence="2">Uncharacterized protein</fullName>
    </submittedName>
</protein>
<keyword evidence="3" id="KW-1185">Reference proteome</keyword>
<evidence type="ECO:0000313" key="2">
    <source>
        <dbReference type="EMBL" id="KAG5571060.1"/>
    </source>
</evidence>